<evidence type="ECO:0008006" key="3">
    <source>
        <dbReference type="Google" id="ProtNLM"/>
    </source>
</evidence>
<evidence type="ECO:0000313" key="2">
    <source>
        <dbReference type="Proteomes" id="UP000256520"/>
    </source>
</evidence>
<gene>
    <name evidence="1" type="ORF">CWR45_00005</name>
</gene>
<dbReference type="AlphaFoldDB" id="A0A3D8Q0E2"/>
<keyword evidence="2" id="KW-1185">Reference proteome</keyword>
<evidence type="ECO:0000313" key="1">
    <source>
        <dbReference type="EMBL" id="RDW21916.1"/>
    </source>
</evidence>
<dbReference type="OrthoDB" id="2691912at2"/>
<proteinExistence type="predicted"/>
<comment type="caution">
    <text evidence="1">The sequence shown here is derived from an EMBL/GenBank/DDBJ whole genome shotgun (WGS) entry which is preliminary data.</text>
</comment>
<sequence length="105" mass="12195">MKRLIIYMLFILLCISIYKDLSINGTSSPENASLFEQSPQSNYTITQIKITIGDTVLSVIEEINFDNNNQLDIPMIMADFKQLNPTADPFHLEPNTFYYFPLYKY</sequence>
<dbReference type="Proteomes" id="UP000256520">
    <property type="component" value="Unassembled WGS sequence"/>
</dbReference>
<name>A0A3D8Q0E2_9BACI</name>
<reference evidence="2" key="1">
    <citation type="submission" date="2017-11" db="EMBL/GenBank/DDBJ databases">
        <authorList>
            <person name="Zhu W."/>
        </authorList>
    </citation>
    <scope>NUCLEOTIDE SEQUENCE [LARGE SCALE GENOMIC DNA]</scope>
    <source>
        <strain evidence="2">CAU 1051</strain>
    </source>
</reference>
<dbReference type="RefSeq" id="WP_115747750.1">
    <property type="nucleotide sequence ID" value="NZ_PIOD01000001.1"/>
</dbReference>
<dbReference type="EMBL" id="PIOD01000001">
    <property type="protein sequence ID" value="RDW21916.1"/>
    <property type="molecule type" value="Genomic_DNA"/>
</dbReference>
<accession>A0A3D8Q0E2</accession>
<protein>
    <recommendedName>
        <fullName evidence="3">LysM domain-containing protein</fullName>
    </recommendedName>
</protein>
<organism evidence="1 2">
    <name type="scientific">Oceanobacillus chungangensis</name>
    <dbReference type="NCBI Taxonomy" id="1229152"/>
    <lineage>
        <taxon>Bacteria</taxon>
        <taxon>Bacillati</taxon>
        <taxon>Bacillota</taxon>
        <taxon>Bacilli</taxon>
        <taxon>Bacillales</taxon>
        <taxon>Bacillaceae</taxon>
        <taxon>Oceanobacillus</taxon>
    </lineage>
</organism>